<proteinExistence type="predicted"/>
<comment type="caution">
    <text evidence="1">The sequence shown here is derived from an EMBL/GenBank/DDBJ whole genome shotgun (WGS) entry which is preliminary data.</text>
</comment>
<reference evidence="1" key="1">
    <citation type="submission" date="2023-07" db="EMBL/GenBank/DDBJ databases">
        <title>draft genome sequence of fig (Ficus carica).</title>
        <authorList>
            <person name="Takahashi T."/>
            <person name="Nishimura K."/>
        </authorList>
    </citation>
    <scope>NUCLEOTIDE SEQUENCE</scope>
</reference>
<gene>
    <name evidence="1" type="ORF">TIFTF001_020890</name>
</gene>
<evidence type="ECO:0000313" key="2">
    <source>
        <dbReference type="Proteomes" id="UP001187192"/>
    </source>
</evidence>
<dbReference type="EMBL" id="BTGU01000038">
    <property type="protein sequence ID" value="GMN51736.1"/>
    <property type="molecule type" value="Genomic_DNA"/>
</dbReference>
<dbReference type="Proteomes" id="UP001187192">
    <property type="component" value="Unassembled WGS sequence"/>
</dbReference>
<keyword evidence="2" id="KW-1185">Reference proteome</keyword>
<organism evidence="1 2">
    <name type="scientific">Ficus carica</name>
    <name type="common">Common fig</name>
    <dbReference type="NCBI Taxonomy" id="3494"/>
    <lineage>
        <taxon>Eukaryota</taxon>
        <taxon>Viridiplantae</taxon>
        <taxon>Streptophyta</taxon>
        <taxon>Embryophyta</taxon>
        <taxon>Tracheophyta</taxon>
        <taxon>Spermatophyta</taxon>
        <taxon>Magnoliopsida</taxon>
        <taxon>eudicotyledons</taxon>
        <taxon>Gunneridae</taxon>
        <taxon>Pentapetalae</taxon>
        <taxon>rosids</taxon>
        <taxon>fabids</taxon>
        <taxon>Rosales</taxon>
        <taxon>Moraceae</taxon>
        <taxon>Ficeae</taxon>
        <taxon>Ficus</taxon>
    </lineage>
</organism>
<dbReference type="AlphaFoldDB" id="A0AA88AUH2"/>
<name>A0AA88AUH2_FICCA</name>
<protein>
    <submittedName>
        <fullName evidence="1">Uncharacterized protein</fullName>
    </submittedName>
</protein>
<evidence type="ECO:0000313" key="1">
    <source>
        <dbReference type="EMBL" id="GMN51736.1"/>
    </source>
</evidence>
<accession>A0AA88AUH2</accession>
<sequence length="157" mass="17855">MAGIPCGASRSVEPKRAFPATHRVKLDSRRSQARQNHLWWLRECAVEPHQSPPAGSGFFFSSATATTATHDLPMVFISCRHLASASASPHPHRRRRRFVFASTESRRELGTPPPREPRRVRGLALRRRLFISSFFFFFFGDCFKSYVTGCNIEFVST</sequence>